<organism evidence="1 2">
    <name type="scientific">Gluconobacter potus</name>
    <dbReference type="NCBI Taxonomy" id="2724927"/>
    <lineage>
        <taxon>Bacteria</taxon>
        <taxon>Pseudomonadati</taxon>
        <taxon>Pseudomonadota</taxon>
        <taxon>Alphaproteobacteria</taxon>
        <taxon>Acetobacterales</taxon>
        <taxon>Acetobacteraceae</taxon>
        <taxon>Gluconobacter</taxon>
    </lineage>
</organism>
<dbReference type="InterPro" id="IPR008822">
    <property type="entry name" value="Endonuclease_RusA-like"/>
</dbReference>
<dbReference type="EMBL" id="LHZB01000121">
    <property type="protein sequence ID" value="KXU99494.1"/>
    <property type="molecule type" value="Genomic_DNA"/>
</dbReference>
<dbReference type="GO" id="GO:0000287">
    <property type="term" value="F:magnesium ion binding"/>
    <property type="evidence" value="ECO:0007669"/>
    <property type="project" value="InterPro"/>
</dbReference>
<gene>
    <name evidence="1" type="ORF">AD929_15800</name>
</gene>
<sequence length="129" mass="13975">MVIPGPAKGKGRPRFGGGRVFTDKSTQIAEAWIKHCAINQVGHLNLDGPVSVEMIIDIMPAPSWSKKKREAALAGGLHATGKPDVDNVSKTVLDALNGILWRDDAQVCDLHVRRRYAPVSQTLMVVTPL</sequence>
<accession>A0A149QQA4</accession>
<evidence type="ECO:0000313" key="2">
    <source>
        <dbReference type="Proteomes" id="UP000075573"/>
    </source>
</evidence>
<dbReference type="Proteomes" id="UP000075573">
    <property type="component" value="Unassembled WGS sequence"/>
</dbReference>
<name>A0A149QQA4_9PROT</name>
<proteinExistence type="predicted"/>
<evidence type="ECO:0008006" key="3">
    <source>
        <dbReference type="Google" id="ProtNLM"/>
    </source>
</evidence>
<comment type="caution">
    <text evidence="1">The sequence shown here is derived from an EMBL/GenBank/DDBJ whole genome shotgun (WGS) entry which is preliminary data.</text>
</comment>
<dbReference type="GO" id="GO:0006281">
    <property type="term" value="P:DNA repair"/>
    <property type="evidence" value="ECO:0007669"/>
    <property type="project" value="InterPro"/>
</dbReference>
<protein>
    <recommendedName>
        <fullName evidence="3">Holliday junction resolvase</fullName>
    </recommendedName>
</protein>
<dbReference type="SUPFAM" id="SSF103084">
    <property type="entry name" value="Holliday junction resolvase RusA"/>
    <property type="match status" value="1"/>
</dbReference>
<dbReference type="InterPro" id="IPR036614">
    <property type="entry name" value="RusA-like_sf"/>
</dbReference>
<dbReference type="AlphaFoldDB" id="A0A149QQA4"/>
<dbReference type="GO" id="GO:0006310">
    <property type="term" value="P:DNA recombination"/>
    <property type="evidence" value="ECO:0007669"/>
    <property type="project" value="InterPro"/>
</dbReference>
<dbReference type="Pfam" id="PF05866">
    <property type="entry name" value="RusA"/>
    <property type="match status" value="1"/>
</dbReference>
<dbReference type="Gene3D" id="3.30.1330.70">
    <property type="entry name" value="Holliday junction resolvase RusA"/>
    <property type="match status" value="1"/>
</dbReference>
<evidence type="ECO:0000313" key="1">
    <source>
        <dbReference type="EMBL" id="KXU99494.1"/>
    </source>
</evidence>
<reference evidence="1 2" key="1">
    <citation type="submission" date="2015-06" db="EMBL/GenBank/DDBJ databases">
        <title>Improved classification and identification of acetic acid bacteria using matrix-assisted laser desorption/ionization time-of-flight mass spectrometry; Gluconobacter nephelii and Gluconobacter uchimurae are later heterotypic synonyms of Gluconobacter japonicus and Gluconobacter oxydans, respectively.</title>
        <authorList>
            <person name="Li L."/>
            <person name="Cleenwerck I."/>
            <person name="De Vuyst L."/>
            <person name="Vandamme P."/>
        </authorList>
    </citation>
    <scope>NUCLEOTIDE SEQUENCE [LARGE SCALE GENOMIC DNA]</scope>
    <source>
        <strain evidence="1 2">LMG 1764</strain>
    </source>
</reference>
<dbReference type="PATRIC" id="fig|442.7.peg.71"/>